<reference evidence="3 4" key="1">
    <citation type="journal article" date="2020" name="Front. Microbiol.">
        <title>Genetic Organization of the aprX-lipA2 Operon Affects the Proteolytic Potential of Pseudomonas Species in Milk.</title>
        <authorList>
            <person name="Maier C."/>
            <person name="Huptas C."/>
            <person name="von Neubeck M."/>
            <person name="Scherer S."/>
            <person name="Wenning M."/>
            <person name="Lucking G."/>
        </authorList>
    </citation>
    <scope>NUCLEOTIDE SEQUENCE [LARGE SCALE GENOMIC DNA]</scope>
    <source>
        <strain evidence="2 4">WS 5404</strain>
        <strain evidence="1 3">WS 5405</strain>
    </source>
</reference>
<protein>
    <submittedName>
        <fullName evidence="2">Immunity protein</fullName>
    </submittedName>
</protein>
<dbReference type="Pfam" id="PF19929">
    <property type="entry name" value="DUF6392"/>
    <property type="match status" value="1"/>
</dbReference>
<dbReference type="RefSeq" id="WP_082628734.1">
    <property type="nucleotide sequence ID" value="NZ_BSCR01000030.1"/>
</dbReference>
<dbReference type="EMBL" id="JAAQYI010000002">
    <property type="protein sequence ID" value="NNA77690.1"/>
    <property type="molecule type" value="Genomic_DNA"/>
</dbReference>
<dbReference type="InterPro" id="IPR045657">
    <property type="entry name" value="DUF6392"/>
</dbReference>
<dbReference type="EMBL" id="JAAQYH010000005">
    <property type="protein sequence ID" value="NNA73351.1"/>
    <property type="molecule type" value="Genomic_DNA"/>
</dbReference>
<comment type="caution">
    <text evidence="2">The sequence shown here is derived from an EMBL/GenBank/DDBJ whole genome shotgun (WGS) entry which is preliminary data.</text>
</comment>
<gene>
    <name evidence="1" type="ORF">HBO13_11955</name>
    <name evidence="2" type="ORF">HBO30_03055</name>
</gene>
<accession>A0A7Y1M9H4</accession>
<evidence type="ECO:0000313" key="4">
    <source>
        <dbReference type="Proteomes" id="UP000586252"/>
    </source>
</evidence>
<organism evidence="2 4">
    <name type="scientific">Pseudomonas lactis</name>
    <dbReference type="NCBI Taxonomy" id="1615674"/>
    <lineage>
        <taxon>Bacteria</taxon>
        <taxon>Pseudomonadati</taxon>
        <taxon>Pseudomonadota</taxon>
        <taxon>Gammaproteobacteria</taxon>
        <taxon>Pseudomonadales</taxon>
        <taxon>Pseudomonadaceae</taxon>
        <taxon>Pseudomonas</taxon>
    </lineage>
</organism>
<name>A0A7Y1M9H4_9PSED</name>
<proteinExistence type="predicted"/>
<dbReference type="GeneID" id="45736503"/>
<dbReference type="AlphaFoldDB" id="A0A7Y1M9H4"/>
<dbReference type="Proteomes" id="UP000586252">
    <property type="component" value="Unassembled WGS sequence"/>
</dbReference>
<sequence>MEAVNIDRLVKRLGRTYDDFVAEGLLRAGSIKPLFENGQNSHFIHKPEPGVELWFWAETMRLERIVFCLISLAQGEPKYSGELPVPLTLSMNQDSIRKTLGMPHESKGPVKLPLPIGATGGWDSYRLSLETHSNARIAVQYLSDKTVCGLAFTLVDMGRD</sequence>
<evidence type="ECO:0000313" key="3">
    <source>
        <dbReference type="Proteomes" id="UP000535954"/>
    </source>
</evidence>
<evidence type="ECO:0000313" key="2">
    <source>
        <dbReference type="EMBL" id="NNA77690.1"/>
    </source>
</evidence>
<evidence type="ECO:0000313" key="1">
    <source>
        <dbReference type="EMBL" id="NNA73351.1"/>
    </source>
</evidence>
<dbReference type="Proteomes" id="UP000535954">
    <property type="component" value="Unassembled WGS sequence"/>
</dbReference>